<reference evidence="2" key="1">
    <citation type="submission" date="2023-04" db="EMBL/GenBank/DDBJ databases">
        <title>Phytophthora fragariaefolia NBRC 109709.</title>
        <authorList>
            <person name="Ichikawa N."/>
            <person name="Sato H."/>
            <person name="Tonouchi N."/>
        </authorList>
    </citation>
    <scope>NUCLEOTIDE SEQUENCE</scope>
    <source>
        <strain evidence="2">NBRC 109709</strain>
    </source>
</reference>
<dbReference type="Proteomes" id="UP001165121">
    <property type="component" value="Unassembled WGS sequence"/>
</dbReference>
<evidence type="ECO:0000313" key="2">
    <source>
        <dbReference type="EMBL" id="GMF43224.1"/>
    </source>
</evidence>
<protein>
    <submittedName>
        <fullName evidence="2">Unnamed protein product</fullName>
    </submittedName>
</protein>
<evidence type="ECO:0000313" key="3">
    <source>
        <dbReference type="Proteomes" id="UP001165121"/>
    </source>
</evidence>
<feature type="compositionally biased region" description="Polar residues" evidence="1">
    <location>
        <begin position="62"/>
        <end position="77"/>
    </location>
</feature>
<proteinExistence type="predicted"/>
<dbReference type="EMBL" id="BSXT01001521">
    <property type="protein sequence ID" value="GMF43224.1"/>
    <property type="molecule type" value="Genomic_DNA"/>
</dbReference>
<gene>
    <name evidence="2" type="ORF">Pfra01_001453100</name>
</gene>
<sequence>MEEGSPDVRRVLSMEPPSRPTRAMSSGISDVQPSDDGMFLESGDKEDFSVEDDVSDNESLFVPQTNDDVSGNETESMPATPDPIPAEINNNEDGLLHLVYVSARAQDM</sequence>
<name>A0A9W7CUN0_9STRA</name>
<comment type="caution">
    <text evidence="2">The sequence shown here is derived from an EMBL/GenBank/DDBJ whole genome shotgun (WGS) entry which is preliminary data.</text>
</comment>
<evidence type="ECO:0000256" key="1">
    <source>
        <dbReference type="SAM" id="MobiDB-lite"/>
    </source>
</evidence>
<feature type="compositionally biased region" description="Basic and acidic residues" evidence="1">
    <location>
        <begin position="1"/>
        <end position="12"/>
    </location>
</feature>
<feature type="region of interest" description="Disordered" evidence="1">
    <location>
        <begin position="1"/>
        <end position="90"/>
    </location>
</feature>
<dbReference type="AlphaFoldDB" id="A0A9W7CUN0"/>
<organism evidence="2 3">
    <name type="scientific">Phytophthora fragariaefolia</name>
    <dbReference type="NCBI Taxonomy" id="1490495"/>
    <lineage>
        <taxon>Eukaryota</taxon>
        <taxon>Sar</taxon>
        <taxon>Stramenopiles</taxon>
        <taxon>Oomycota</taxon>
        <taxon>Peronosporomycetes</taxon>
        <taxon>Peronosporales</taxon>
        <taxon>Peronosporaceae</taxon>
        <taxon>Phytophthora</taxon>
    </lineage>
</organism>
<accession>A0A9W7CUN0</accession>
<feature type="compositionally biased region" description="Polar residues" evidence="1">
    <location>
        <begin position="23"/>
        <end position="32"/>
    </location>
</feature>
<keyword evidence="3" id="KW-1185">Reference proteome</keyword>